<dbReference type="SMART" id="SM00973">
    <property type="entry name" value="Sec63"/>
    <property type="match status" value="1"/>
</dbReference>
<gene>
    <name evidence="3" type="ORF">J7T54_004118</name>
</gene>
<dbReference type="InterPro" id="IPR052247">
    <property type="entry name" value="Meiotic_Crossover_Helicase"/>
</dbReference>
<dbReference type="PANTHER" id="PTHR47835">
    <property type="entry name" value="HFM1, ATP DEPENDENT DNA HELICASE HOMOLOG"/>
    <property type="match status" value="1"/>
</dbReference>
<name>A0A9P9XV61_9HYPO</name>
<evidence type="ECO:0000313" key="4">
    <source>
        <dbReference type="Proteomes" id="UP001055219"/>
    </source>
</evidence>
<accession>A0A9P9XV61</accession>
<protein>
    <submittedName>
        <fullName evidence="3">Meiotic helicase</fullName>
    </submittedName>
</protein>
<dbReference type="GO" id="GO:0043138">
    <property type="term" value="F:3'-5' DNA helicase activity"/>
    <property type="evidence" value="ECO:0007669"/>
    <property type="project" value="UniProtKB-EC"/>
</dbReference>
<evidence type="ECO:0000259" key="2">
    <source>
        <dbReference type="SMART" id="SM00973"/>
    </source>
</evidence>
<evidence type="ECO:0000256" key="1">
    <source>
        <dbReference type="SAM" id="MobiDB-lite"/>
    </source>
</evidence>
<evidence type="ECO:0000313" key="3">
    <source>
        <dbReference type="EMBL" id="KAI6778223.1"/>
    </source>
</evidence>
<dbReference type="PANTHER" id="PTHR47835:SF3">
    <property type="entry name" value="HELICASE FOR MEIOSIS 1"/>
    <property type="match status" value="1"/>
</dbReference>
<feature type="region of interest" description="Disordered" evidence="1">
    <location>
        <begin position="1"/>
        <end position="25"/>
    </location>
</feature>
<dbReference type="OrthoDB" id="5575at2759"/>
<sequence length="339" mass="38166">MPDLFSSTMLPPPRPTPKLQQKPAAPDPATLQLRYKLSTPTFSILSAIPASPDRRAILQTASQATEFGSFPIHAGEKAFFRTINETKPIPYLIREAVSQPWHKVFLLVQIDLMNDGWPSKLSAAARKELYRERGRIYNILEKCLRCVVDILGQRMDGHGVSTGLDVLRSIKAGVWEGNGQDLLQVEGIGPARAAKLTKAGIRNILQLSGMEFFHIERLLSRNPPFGQQILRAVACFPLLNLKLDVVPRGREGDNNWIVRILISYDNEKMPQWKKARPWTTLVIEGEDGRLIWFWRGSTKKLGGGKEMVVSLNAKKDEQLKVIFACEEVVGTMIKETFRI</sequence>
<keyword evidence="3" id="KW-0347">Helicase</keyword>
<dbReference type="RefSeq" id="XP_051359079.1">
    <property type="nucleotide sequence ID" value="XM_051509965.1"/>
</dbReference>
<dbReference type="GeneID" id="75830607"/>
<dbReference type="Gene3D" id="1.10.3380.10">
    <property type="entry name" value="Sec63 N-terminal domain-like domain"/>
    <property type="match status" value="1"/>
</dbReference>
<feature type="domain" description="SEC63" evidence="2">
    <location>
        <begin position="29"/>
        <end position="339"/>
    </location>
</feature>
<dbReference type="SUPFAM" id="SSF158702">
    <property type="entry name" value="Sec63 N-terminal domain-like"/>
    <property type="match status" value="1"/>
</dbReference>
<keyword evidence="3" id="KW-0378">Hydrolase</keyword>
<keyword evidence="4" id="KW-1185">Reference proteome</keyword>
<dbReference type="EMBL" id="JAGIXG020000077">
    <property type="protein sequence ID" value="KAI6778223.1"/>
    <property type="molecule type" value="Genomic_DNA"/>
</dbReference>
<dbReference type="Pfam" id="PF02889">
    <property type="entry name" value="Sec63"/>
    <property type="match status" value="1"/>
</dbReference>
<keyword evidence="3" id="KW-0547">Nucleotide-binding</keyword>
<dbReference type="Proteomes" id="UP001055219">
    <property type="component" value="Unassembled WGS sequence"/>
</dbReference>
<proteinExistence type="predicted"/>
<comment type="caution">
    <text evidence="3">The sequence shown here is derived from an EMBL/GenBank/DDBJ whole genome shotgun (WGS) entry which is preliminary data.</text>
</comment>
<keyword evidence="3" id="KW-0067">ATP-binding</keyword>
<dbReference type="InterPro" id="IPR004179">
    <property type="entry name" value="Sec63-dom"/>
</dbReference>
<organism evidence="3 4">
    <name type="scientific">Emericellopsis cladophorae</name>
    <dbReference type="NCBI Taxonomy" id="2686198"/>
    <lineage>
        <taxon>Eukaryota</taxon>
        <taxon>Fungi</taxon>
        <taxon>Dikarya</taxon>
        <taxon>Ascomycota</taxon>
        <taxon>Pezizomycotina</taxon>
        <taxon>Sordariomycetes</taxon>
        <taxon>Hypocreomycetidae</taxon>
        <taxon>Hypocreales</taxon>
        <taxon>Bionectriaceae</taxon>
        <taxon>Emericellopsis</taxon>
    </lineage>
</organism>
<dbReference type="AlphaFoldDB" id="A0A9P9XV61"/>
<dbReference type="GO" id="GO:0051321">
    <property type="term" value="P:meiotic cell cycle"/>
    <property type="evidence" value="ECO:0007669"/>
    <property type="project" value="UniProtKB-KW"/>
</dbReference>
<reference evidence="3" key="2">
    <citation type="submission" date="2022-07" db="EMBL/GenBank/DDBJ databases">
        <authorList>
            <person name="Goncalves M.F.M."/>
            <person name="Hilario S."/>
            <person name="Van De Peer Y."/>
            <person name="Esteves A.C."/>
            <person name="Alves A."/>
        </authorList>
    </citation>
    <scope>NUCLEOTIDE SEQUENCE</scope>
    <source>
        <strain evidence="3">MUM 19.33</strain>
    </source>
</reference>
<dbReference type="GO" id="GO:0016787">
    <property type="term" value="F:hydrolase activity"/>
    <property type="evidence" value="ECO:0007669"/>
    <property type="project" value="UniProtKB-KW"/>
</dbReference>
<reference evidence="3" key="1">
    <citation type="journal article" date="2021" name="J Fungi (Basel)">
        <title>Genomic and Metabolomic Analyses of the Marine Fungus Emericellopsis cladophorae: Insights into Saltwater Adaptability Mechanisms and Its Biosynthetic Potential.</title>
        <authorList>
            <person name="Goncalves M.F.M."/>
            <person name="Hilario S."/>
            <person name="Van de Peer Y."/>
            <person name="Esteves A.C."/>
            <person name="Alves A."/>
        </authorList>
    </citation>
    <scope>NUCLEOTIDE SEQUENCE</scope>
    <source>
        <strain evidence="3">MUM 19.33</strain>
    </source>
</reference>